<accession>A0A1H1QQV5</accession>
<protein>
    <submittedName>
        <fullName evidence="2">Uncharacterized protein</fullName>
    </submittedName>
</protein>
<evidence type="ECO:0000313" key="2">
    <source>
        <dbReference type="EMBL" id="SDS25713.1"/>
    </source>
</evidence>
<evidence type="ECO:0000313" key="3">
    <source>
        <dbReference type="Proteomes" id="UP000243904"/>
    </source>
</evidence>
<gene>
    <name evidence="2" type="ORF">SAMN05444158_1496</name>
</gene>
<dbReference type="EMBL" id="LT629750">
    <property type="protein sequence ID" value="SDS25713.1"/>
    <property type="molecule type" value="Genomic_DNA"/>
</dbReference>
<proteinExistence type="predicted"/>
<name>A0A1H1QQV5_9BRAD</name>
<dbReference type="Proteomes" id="UP000243904">
    <property type="component" value="Chromosome I"/>
</dbReference>
<dbReference type="RefSeq" id="WP_146686786.1">
    <property type="nucleotide sequence ID" value="NZ_LT629750.1"/>
</dbReference>
<evidence type="ECO:0000256" key="1">
    <source>
        <dbReference type="SAM" id="MobiDB-lite"/>
    </source>
</evidence>
<keyword evidence="3" id="KW-1185">Reference proteome</keyword>
<feature type="region of interest" description="Disordered" evidence="1">
    <location>
        <begin position="60"/>
        <end position="83"/>
    </location>
</feature>
<dbReference type="AlphaFoldDB" id="A0A1H1QQV5"/>
<sequence>MKYPGVEHGGPNIARSARRWVALLLSVFVVAASKVPAASAQSTPTGISIGSNKIAFLSEHRSDDTDRPAEEAPPSAPPQDNTGFDGRWIFTSAGCPHTGSLPAVIRRGKIIVRGGSGFVEPDGTLHSVGAGGGMTLTAIGALSGNTGAGTFNRSDGCVGSWIAIKR</sequence>
<feature type="compositionally biased region" description="Basic and acidic residues" evidence="1">
    <location>
        <begin position="60"/>
        <end position="70"/>
    </location>
</feature>
<reference evidence="3" key="1">
    <citation type="submission" date="2016-10" db="EMBL/GenBank/DDBJ databases">
        <authorList>
            <person name="Varghese N."/>
            <person name="Submissions S."/>
        </authorList>
    </citation>
    <scope>NUCLEOTIDE SEQUENCE [LARGE SCALE GENOMIC DNA]</scope>
    <source>
        <strain evidence="3">GAS369</strain>
    </source>
</reference>
<organism evidence="2 3">
    <name type="scientific">Bradyrhizobium canariense</name>
    <dbReference type="NCBI Taxonomy" id="255045"/>
    <lineage>
        <taxon>Bacteria</taxon>
        <taxon>Pseudomonadati</taxon>
        <taxon>Pseudomonadota</taxon>
        <taxon>Alphaproteobacteria</taxon>
        <taxon>Hyphomicrobiales</taxon>
        <taxon>Nitrobacteraceae</taxon>
        <taxon>Bradyrhizobium</taxon>
    </lineage>
</organism>